<dbReference type="OrthoDB" id="3182339at2759"/>
<feature type="domain" description="DUF3645" evidence="9">
    <location>
        <begin position="2298"/>
        <end position="2330"/>
    </location>
</feature>
<dbReference type="InterPro" id="IPR027417">
    <property type="entry name" value="P-loop_NTPase"/>
</dbReference>
<feature type="domain" description="DUF6606" evidence="10">
    <location>
        <begin position="3"/>
        <end position="203"/>
    </location>
</feature>
<evidence type="ECO:0000259" key="9">
    <source>
        <dbReference type="Pfam" id="PF12359"/>
    </source>
</evidence>
<evidence type="ECO:0000256" key="7">
    <source>
        <dbReference type="SAM" id="MobiDB-lite"/>
    </source>
</evidence>
<keyword evidence="6" id="KW-0788">Thiol protease</keyword>
<evidence type="ECO:0000313" key="12">
    <source>
        <dbReference type="Proteomes" id="UP000320762"/>
    </source>
</evidence>
<comment type="caution">
    <text evidence="11">The sequence shown here is derived from an EMBL/GenBank/DDBJ whole genome shotgun (WGS) entry which is preliminary data.</text>
</comment>
<dbReference type="PANTHER" id="PTHR13367">
    <property type="entry name" value="UBIQUITIN THIOESTERASE"/>
    <property type="match status" value="1"/>
</dbReference>
<evidence type="ECO:0000256" key="2">
    <source>
        <dbReference type="ARBA" id="ARBA00012759"/>
    </source>
</evidence>
<sequence>MEARRLNEIINGMLPGDAMPIYVGAQNAGVILRKLDRQTLTYESFFTTLPTAAVTTTIGKVIAQFPNSPRLPMPADVDLVAVLCEYLPEMHILEFPDAVPQTKKAGNTQPEYRESTNPWYITEFLPSVIRNFSGDKDDVCLPETTYVTKRLGDHVLWKNADLPWRRSPVLLLLKIALHTALKDVSAAQYGYKAFIATLLDRLLSEAQATTSAAIADDVLYVMNAKIATRMSKLRHSQVVVDGFPISDIFQRIKSLSCKLDERMAAFRKEEALPIDLSPPSEAEISDGCVLSLKNSRPYLAGVISRDETLKQTSNTFDASAFEAALPTSRRLVGLSPPQSFEGQGALHEVLEAMNDISTWLASDRSSSWMDSTSVHERRDIIRSLMKCSIDVLGRFMRSGNDHNPELFSLAFLNVMDLWVILDKTATEAIPLLKEYLPELTGEPLEALLLRARCSMCRLSRIEQHFFDRKRNASSGSVYTLDPQLSYSSTFGARYAASTHELRRLRTRIEDAGKAEKRRKRVEHSELERERTELLAEAARRSCEFYTSYNRWGASYTSHSSSCTKCDLEEQARSKSIRVFEEPLPSDTHLAGLMVFELQVPPLFSLWRSVTCQLIRMFARSLDSPRRDANHILDGYADLQRSIFGAATGDPHVTLASDRKSFLVAHYNVRPLPCSEDDVLKNHGPRWWLYDRASGFLPSAMPEMDLRPHCTPALSGPYASLEWTLSGTAHTPNEVIARQSSCATQLSMHEWEAFGNLRAGNRLQWYNIVLQLDIAVLKLADPAVHTLIRQAALQAEKSSRQPCSARETHAIISDEQFAAQALDVLRRRYLTCDENWEEAWMASTLSLVGHRLHELLPLSASARTHARAFVQTDLRRVCMRWMAEILAAMRKTGPDMSSDARNDLRHRLIQVCIAGRDTYHACEDVFGDGSAVSDYLECCIVLHQQLPSDLSKLPQELRALVENDIQLSVSLLDSLQNAILNGNTGIDTAVRKIWPGFARSARTAWRQVPGTRWVTCRTSTERDRTVHVHLLDGSIQVDGASFQALPSDILSHPLYQEIFPSQYQMQILPSTMVGMTYQSQFALNDYELHFLMDGNDLIVRIRDLEGRVSEFVPQSKLKGDIPNVLLVECIAVYHALDEAQLDFVPRHKKLGWHPATATKWTLRHVATRPELVVADLGRQIICPHSALVHRLSGVFKPLEKSSLNLLVVLATSGTAAGIALTTHLPRYRLEFCFDEGGHLASKEFPHYVISASRDIGTLSGVEKLVLHSRGTFSQQRIIIPAAPIVVTARAHHPRISVELPCDPSARVEAHVFDVDALVGQVKSDGGLDSWLTLVYLHALSSSHQRDPLTDERGVDRALRMLQSASSFAFTALSPEDMNLLSQISSLTPARRFYPQHLQVMETTEWASSLSPLSQSELFAPLVTDIVTYARRRSVFDAPSAQSRLPDMVHEGEEGLRLRASQRTARFCPYADQWQMNNIAIATASTDTTFSWTARPDFATRLLQVQDIAFRVRTWDPNVDATTELWEHFTKWSDFSSEPDDFPLVRPCLHAPRSQPTIWFSLYKRCLTTSIRSHRYSLMFTLPFLAYRDALSDDLIHSIVGLAVHGERNSRAISSADAHLPRTGFKLDDGWDMSPSRVLNLEDTIRQFEVPFTQSSEYELPQRSGESGENYESRCRRAYRDNLEEQVQALVEDLRRQWPCSEPRWPYSCATRYPLLDLEKLQREVCALFCSMAHNRQLRQHASELQLILDAFPGQRSLGLRRIPSPPSSHVPTPLYVTPDILRSMATRPAPSERLMRVRIAPPVDHVIRDERPGRQQSGVHLLIDRLTTEHRFSEQYKDDLGDCAAAMATGSSSTVPLHGRTVERKHNVQIILHNDIVSALAPATAFEQALYFGGNWPSLGVRSILSCLALPRRHALRNTPWMQALTLFAESLVQLQRERRLDQLHGADFDKELSTNVGQGYDAHAYPDWLLIQLDSNVTIRAVQADIARSMMSQHNRVMQLNMGEGKSSVIIPITSTACADGENLACVVVLKPLCTQMFHLLGQRICGLANRRLFYLPFSRDTTITSSSIRDISQLFKECIEVGGILLCQPEHLLSFQLMGSSMLCDRPVDADTRALLDTQQLLADCSRYIVDESDEVFSHKYQLVYTVGSPGPLEGQPERWLIIQQVLSLINANVDAVSTAHPDGLDVESGCNAVQQFRRMRILTQAAYRHLISLCLHDIVHRNAIPLLPFRSYPSKKLDAARQFISTHDVSLEEAQELEAYSGDSYPHLLLLRGLFAHGILGLAFKEKRWRVDYGLDLSRSRLAVPYRAKDSPALRAEFGHPDVILTLTSLAYYYGGLQDAELDTAFDRLLTTDNPALRYEYWIKGLEVPQNLRTLKGINLKDASQRCNVIYPTLRRVKSVVDFYLSECVFPKEARQFEHKLTTNAWDLARSKGRPTTGFSGTNDNKYMLPTSIVQEDLPSQLHTNALVLGYVLRPENRTVICKDCDASGIIAETVQSKPHVSVILDVGAQVLELDNAEMARRWLEQDTREEVEAAVYFDSDDELYVRTRDGSVEQLRRSFYRDQLGKTLVYLDEAHTRGTDLKLPEGTRALVTLGPKLTKDKLMQGCMRMRKLGRSDGHSVLFLASCEIRTRIQESIKEPKEHLDSSDVLLWTMQETIRQTTENGALWANQGMNFDVRQAGWEAYNKSTLDSDGLARILLEREAHPLRELYGPHDVAETTDNGKEPTEGQREILKRCEQYGFSISHNSQLLEEQERELAHEKETEREIQRAPPAKPKPHCVDPMLARLVRGDIPSLTNFRTLRDCLAVTSVHQEIGLLSRSFFQGRNVVATHDFVETIELSPRASHEKDGFVRPVHWIVSTRKAPDALVLISPFEANEIMKDVRQSSDVRLHLYTPRTSSNMRAFDDMTFLITPSYITPSSAATTYAPPARTVLHELHLFAGNLFLRDEAAYREVCQMLGLYLDEIPDAMKGQVGVDGFVRSEQARAGLDIEDCRFERSPTAMFRTLVDLRRKGQGFLLTHIGQMLYGNALASDEFLNDDDVHGRPEA</sequence>
<evidence type="ECO:0000256" key="3">
    <source>
        <dbReference type="ARBA" id="ARBA00022670"/>
    </source>
</evidence>
<dbReference type="STRING" id="97359.A0A550BUB1"/>
<feature type="compositionally biased region" description="Basic and acidic residues" evidence="7">
    <location>
        <begin position="2758"/>
        <end position="2771"/>
    </location>
</feature>
<evidence type="ECO:0000256" key="5">
    <source>
        <dbReference type="ARBA" id="ARBA00022801"/>
    </source>
</evidence>
<proteinExistence type="predicted"/>
<keyword evidence="4" id="KW-0833">Ubl conjugation pathway</keyword>
<dbReference type="EC" id="3.4.19.12" evidence="2"/>
<evidence type="ECO:0000259" key="10">
    <source>
        <dbReference type="Pfam" id="PF20255"/>
    </source>
</evidence>
<dbReference type="Pfam" id="PF12359">
    <property type="entry name" value="DUF3645"/>
    <property type="match status" value="1"/>
</dbReference>
<keyword evidence="3" id="KW-0645">Protease</keyword>
<protein>
    <recommendedName>
        <fullName evidence="2">ubiquitinyl hydrolase 1</fullName>
        <ecNumber evidence="2">3.4.19.12</ecNumber>
    </recommendedName>
</protein>
<evidence type="ECO:0000256" key="4">
    <source>
        <dbReference type="ARBA" id="ARBA00022786"/>
    </source>
</evidence>
<dbReference type="EMBL" id="VDMD01000079">
    <property type="protein sequence ID" value="TRM56132.1"/>
    <property type="molecule type" value="Genomic_DNA"/>
</dbReference>
<dbReference type="InterPro" id="IPR022105">
    <property type="entry name" value="DUF3645"/>
</dbReference>
<dbReference type="InterPro" id="IPR022099">
    <property type="entry name" value="DUF3638"/>
</dbReference>
<evidence type="ECO:0000259" key="8">
    <source>
        <dbReference type="Pfam" id="PF12340"/>
    </source>
</evidence>
<evidence type="ECO:0000313" key="11">
    <source>
        <dbReference type="EMBL" id="TRM56132.1"/>
    </source>
</evidence>
<dbReference type="GO" id="GO:0006508">
    <property type="term" value="P:proteolysis"/>
    <property type="evidence" value="ECO:0007669"/>
    <property type="project" value="UniProtKB-KW"/>
</dbReference>
<dbReference type="PANTHER" id="PTHR13367:SF33">
    <property type="entry name" value="P-LOOP CONTAINING NUCLEOSIDE TRIPHOSPHATE HYDROLASE PROTEIN"/>
    <property type="match status" value="1"/>
</dbReference>
<gene>
    <name evidence="11" type="ORF">BD626DRAFT_587475</name>
</gene>
<feature type="region of interest" description="Disordered" evidence="7">
    <location>
        <begin position="2754"/>
        <end position="2781"/>
    </location>
</feature>
<dbReference type="InterPro" id="IPR046541">
    <property type="entry name" value="DUF6606"/>
</dbReference>
<comment type="catalytic activity">
    <reaction evidence="1">
        <text>Thiol-dependent hydrolysis of ester, thioester, amide, peptide and isopeptide bonds formed by the C-terminal Gly of ubiquitin (a 76-residue protein attached to proteins as an intracellular targeting signal).</text>
        <dbReference type="EC" id="3.4.19.12"/>
    </reaction>
</comment>
<dbReference type="GO" id="GO:0004843">
    <property type="term" value="F:cysteine-type deubiquitinase activity"/>
    <property type="evidence" value="ECO:0007669"/>
    <property type="project" value="UniProtKB-EC"/>
</dbReference>
<dbReference type="SUPFAM" id="SSF52540">
    <property type="entry name" value="P-loop containing nucleoside triphosphate hydrolases"/>
    <property type="match status" value="1"/>
</dbReference>
<dbReference type="InterPro" id="IPR051346">
    <property type="entry name" value="OTU_Deubiquitinase"/>
</dbReference>
<keyword evidence="12" id="KW-1185">Reference proteome</keyword>
<name>A0A550BUB1_9AGAR</name>
<dbReference type="Proteomes" id="UP000320762">
    <property type="component" value="Unassembled WGS sequence"/>
</dbReference>
<accession>A0A550BUB1</accession>
<dbReference type="Pfam" id="PF20255">
    <property type="entry name" value="DUF6606"/>
    <property type="match status" value="1"/>
</dbReference>
<keyword evidence="5" id="KW-0378">Hydrolase</keyword>
<evidence type="ECO:0000256" key="1">
    <source>
        <dbReference type="ARBA" id="ARBA00000707"/>
    </source>
</evidence>
<organism evidence="11 12">
    <name type="scientific">Schizophyllum amplum</name>
    <dbReference type="NCBI Taxonomy" id="97359"/>
    <lineage>
        <taxon>Eukaryota</taxon>
        <taxon>Fungi</taxon>
        <taxon>Dikarya</taxon>
        <taxon>Basidiomycota</taxon>
        <taxon>Agaricomycotina</taxon>
        <taxon>Agaricomycetes</taxon>
        <taxon>Agaricomycetidae</taxon>
        <taxon>Agaricales</taxon>
        <taxon>Schizophyllaceae</taxon>
        <taxon>Schizophyllum</taxon>
    </lineage>
</organism>
<reference evidence="11 12" key="1">
    <citation type="journal article" date="2019" name="New Phytol.">
        <title>Comparative genomics reveals unique wood-decay strategies and fruiting body development in the Schizophyllaceae.</title>
        <authorList>
            <person name="Almasi E."/>
            <person name="Sahu N."/>
            <person name="Krizsan K."/>
            <person name="Balint B."/>
            <person name="Kovacs G.M."/>
            <person name="Kiss B."/>
            <person name="Cseklye J."/>
            <person name="Drula E."/>
            <person name="Henrissat B."/>
            <person name="Nagy I."/>
            <person name="Chovatia M."/>
            <person name="Adam C."/>
            <person name="LaButti K."/>
            <person name="Lipzen A."/>
            <person name="Riley R."/>
            <person name="Grigoriev I.V."/>
            <person name="Nagy L.G."/>
        </authorList>
    </citation>
    <scope>NUCLEOTIDE SEQUENCE [LARGE SCALE GENOMIC DNA]</scope>
    <source>
        <strain evidence="11 12">NL-1724</strain>
    </source>
</reference>
<evidence type="ECO:0000256" key="6">
    <source>
        <dbReference type="ARBA" id="ARBA00022807"/>
    </source>
</evidence>
<feature type="domain" description="DUF3638" evidence="8">
    <location>
        <begin position="1958"/>
        <end position="2177"/>
    </location>
</feature>
<dbReference type="Pfam" id="PF12340">
    <property type="entry name" value="DUF3638"/>
    <property type="match status" value="1"/>
</dbReference>